<dbReference type="InterPro" id="IPR002818">
    <property type="entry name" value="DJ-1/PfpI"/>
</dbReference>
<dbReference type="Pfam" id="PF12833">
    <property type="entry name" value="HTH_18"/>
    <property type="match status" value="1"/>
</dbReference>
<dbReference type="Gene3D" id="3.40.50.880">
    <property type="match status" value="1"/>
</dbReference>
<dbReference type="InterPro" id="IPR029062">
    <property type="entry name" value="Class_I_gatase-like"/>
</dbReference>
<keyword evidence="2" id="KW-0804">Transcription</keyword>
<dbReference type="RefSeq" id="WP_078981019.1">
    <property type="nucleotide sequence ID" value="NZ_MWQN01000003.1"/>
</dbReference>
<keyword evidence="1" id="KW-0805">Transcription regulation</keyword>
<dbReference type="SUPFAM" id="SSF52317">
    <property type="entry name" value="Class I glutamine amidotransferase-like"/>
    <property type="match status" value="1"/>
</dbReference>
<dbReference type="AlphaFoldDB" id="A0A1T3NM67"/>
<dbReference type="GO" id="GO:0043565">
    <property type="term" value="F:sequence-specific DNA binding"/>
    <property type="evidence" value="ECO:0007669"/>
    <property type="project" value="InterPro"/>
</dbReference>
<evidence type="ECO:0000259" key="3">
    <source>
        <dbReference type="PROSITE" id="PS01124"/>
    </source>
</evidence>
<dbReference type="PANTHER" id="PTHR43130">
    <property type="entry name" value="ARAC-FAMILY TRANSCRIPTIONAL REGULATOR"/>
    <property type="match status" value="1"/>
</dbReference>
<name>A0A1T3NM67_9ACTN</name>
<dbReference type="CDD" id="cd03137">
    <property type="entry name" value="GATase1_AraC_1"/>
    <property type="match status" value="1"/>
</dbReference>
<dbReference type="Pfam" id="PF01965">
    <property type="entry name" value="DJ-1_PfpI"/>
    <property type="match status" value="1"/>
</dbReference>
<sequence>MAIVSTSSASVALDADSAPFPCIPAPVSDEPAPVPHRVVVLAVDDVIPFELSLAARLFGAATDAAHRPLYDVVTCSIDGRPVRTAADFAITVEHDAAVLASAGTVVIPASERFAEIVDGAAMPAPLARALRLIPPDARIVSICIATYVLAAAGLLDGRPATTHWRHAERLGRLYPQVRVTSDVLYVDAGRVLTSAGAASGIDVLMHLIRVDHGSAIANLVARRCVVPPQREGGQAQYVERPVPPAADTGTSATRAWALERLHEPLPLEDLARHAGMSRRTFTRRFRAEVGQSPGQWLTRQRVDLARELLETSDLPVSRIAERAGFGTDVSLRQHLHTAIGVSPGTYRRTFRG</sequence>
<evidence type="ECO:0000256" key="2">
    <source>
        <dbReference type="ARBA" id="ARBA00023163"/>
    </source>
</evidence>
<dbReference type="GO" id="GO:0003700">
    <property type="term" value="F:DNA-binding transcription factor activity"/>
    <property type="evidence" value="ECO:0007669"/>
    <property type="project" value="InterPro"/>
</dbReference>
<dbReference type="Gene3D" id="1.10.10.60">
    <property type="entry name" value="Homeodomain-like"/>
    <property type="match status" value="1"/>
</dbReference>
<organism evidence="4 5">
    <name type="scientific">Embleya scabrispora</name>
    <dbReference type="NCBI Taxonomy" id="159449"/>
    <lineage>
        <taxon>Bacteria</taxon>
        <taxon>Bacillati</taxon>
        <taxon>Actinomycetota</taxon>
        <taxon>Actinomycetes</taxon>
        <taxon>Kitasatosporales</taxon>
        <taxon>Streptomycetaceae</taxon>
        <taxon>Embleya</taxon>
    </lineage>
</organism>
<accession>A0A1T3NM67</accession>
<dbReference type="InterPro" id="IPR052158">
    <property type="entry name" value="INH-QAR"/>
</dbReference>
<dbReference type="EMBL" id="MWQN01000003">
    <property type="protein sequence ID" value="OPC77926.1"/>
    <property type="molecule type" value="Genomic_DNA"/>
</dbReference>
<dbReference type="SUPFAM" id="SSF46689">
    <property type="entry name" value="Homeodomain-like"/>
    <property type="match status" value="2"/>
</dbReference>
<dbReference type="PANTHER" id="PTHR43130:SF3">
    <property type="entry name" value="HTH-TYPE TRANSCRIPTIONAL REGULATOR RV1931C"/>
    <property type="match status" value="1"/>
</dbReference>
<reference evidence="4 5" key="1">
    <citation type="submission" date="2017-03" db="EMBL/GenBank/DDBJ databases">
        <title>Draft genome sequence of Streptomyces scabrisporus NF3, endophyte isolated from Amphipterygium adstringens.</title>
        <authorList>
            <person name="Vazquez M."/>
            <person name="Ceapa C.D."/>
            <person name="Rodriguez Luna D."/>
            <person name="Sanchez Esquivel S."/>
        </authorList>
    </citation>
    <scope>NUCLEOTIDE SEQUENCE [LARGE SCALE GENOMIC DNA]</scope>
    <source>
        <strain evidence="4 5">NF3</strain>
    </source>
</reference>
<feature type="domain" description="HTH araC/xylS-type" evidence="3">
    <location>
        <begin position="251"/>
        <end position="349"/>
    </location>
</feature>
<dbReference type="OrthoDB" id="3194870at2"/>
<keyword evidence="5" id="KW-1185">Reference proteome</keyword>
<dbReference type="InterPro" id="IPR018060">
    <property type="entry name" value="HTH_AraC"/>
</dbReference>
<evidence type="ECO:0000313" key="4">
    <source>
        <dbReference type="EMBL" id="OPC77926.1"/>
    </source>
</evidence>
<gene>
    <name evidence="4" type="ORF">B4N89_37440</name>
</gene>
<protein>
    <submittedName>
        <fullName evidence="4">AraC family transcriptional regulator</fullName>
    </submittedName>
</protein>
<evidence type="ECO:0000313" key="5">
    <source>
        <dbReference type="Proteomes" id="UP000190037"/>
    </source>
</evidence>
<dbReference type="PROSITE" id="PS01124">
    <property type="entry name" value="HTH_ARAC_FAMILY_2"/>
    <property type="match status" value="1"/>
</dbReference>
<dbReference type="STRING" id="159449.B4N89_37440"/>
<dbReference type="InterPro" id="IPR009057">
    <property type="entry name" value="Homeodomain-like_sf"/>
</dbReference>
<proteinExistence type="predicted"/>
<dbReference type="SMART" id="SM00342">
    <property type="entry name" value="HTH_ARAC"/>
    <property type="match status" value="1"/>
</dbReference>
<comment type="caution">
    <text evidence="4">The sequence shown here is derived from an EMBL/GenBank/DDBJ whole genome shotgun (WGS) entry which is preliminary data.</text>
</comment>
<dbReference type="Proteomes" id="UP000190037">
    <property type="component" value="Unassembled WGS sequence"/>
</dbReference>
<evidence type="ECO:0000256" key="1">
    <source>
        <dbReference type="ARBA" id="ARBA00023015"/>
    </source>
</evidence>